<keyword evidence="1" id="KW-0472">Membrane</keyword>
<reference evidence="2 3" key="1">
    <citation type="submission" date="2016-06" db="EMBL/GenBank/DDBJ databases">
        <title>Genome sequence of Tepidimonas fonticaldi PL17.</title>
        <authorList>
            <person name="Pinnaka A.K."/>
        </authorList>
    </citation>
    <scope>NUCLEOTIDE SEQUENCE [LARGE SCALE GENOMIC DNA]</scope>
    <source>
        <strain evidence="2 3">PL17</strain>
    </source>
</reference>
<dbReference type="Proteomes" id="UP000091969">
    <property type="component" value="Unassembled WGS sequence"/>
</dbReference>
<dbReference type="OrthoDB" id="8527614at2"/>
<feature type="transmembrane region" description="Helical" evidence="1">
    <location>
        <begin position="76"/>
        <end position="93"/>
    </location>
</feature>
<accession>A0A1A6DTB6</accession>
<evidence type="ECO:0000313" key="2">
    <source>
        <dbReference type="EMBL" id="OBS30172.1"/>
    </source>
</evidence>
<dbReference type="STRING" id="1101373.A9O67_03690"/>
<organism evidence="2 3">
    <name type="scientific">Tepidimonas fonticaldi</name>
    <dbReference type="NCBI Taxonomy" id="1101373"/>
    <lineage>
        <taxon>Bacteria</taxon>
        <taxon>Pseudomonadati</taxon>
        <taxon>Pseudomonadota</taxon>
        <taxon>Betaproteobacteria</taxon>
        <taxon>Burkholderiales</taxon>
        <taxon>Tepidimonas</taxon>
    </lineage>
</organism>
<evidence type="ECO:0000256" key="1">
    <source>
        <dbReference type="SAM" id="Phobius"/>
    </source>
</evidence>
<sequence>MRWLIWVGFALVMSLWTVAVFIGTQVLGWAAGLLSSGQDAAAVQQAMQGFAWPAWLALWIDPAWLQQLGEAVAQSWAWLTTVLPVLATLAGWLVPLVWILWGVVGVGMLAVAIGLHWLSGRIDRGWGGKAAMLKGFHGR</sequence>
<comment type="caution">
    <text evidence="2">The sequence shown here is derived from an EMBL/GenBank/DDBJ whole genome shotgun (WGS) entry which is preliminary data.</text>
</comment>
<feature type="transmembrane region" description="Helical" evidence="1">
    <location>
        <begin position="99"/>
        <end position="119"/>
    </location>
</feature>
<keyword evidence="3" id="KW-1185">Reference proteome</keyword>
<keyword evidence="1" id="KW-1133">Transmembrane helix</keyword>
<dbReference type="AlphaFoldDB" id="A0A1A6DTB6"/>
<gene>
    <name evidence="2" type="ORF">A9O67_03690</name>
</gene>
<name>A0A1A6DTB6_9BURK</name>
<evidence type="ECO:0000313" key="3">
    <source>
        <dbReference type="Proteomes" id="UP000091969"/>
    </source>
</evidence>
<keyword evidence="1" id="KW-0812">Transmembrane</keyword>
<proteinExistence type="predicted"/>
<protein>
    <submittedName>
        <fullName evidence="2">Uncharacterized protein</fullName>
    </submittedName>
</protein>
<dbReference type="EMBL" id="LZDH01000056">
    <property type="protein sequence ID" value="OBS30172.1"/>
    <property type="molecule type" value="Genomic_DNA"/>
</dbReference>
<feature type="transmembrane region" description="Helical" evidence="1">
    <location>
        <begin position="46"/>
        <end position="64"/>
    </location>
</feature>
<dbReference type="RefSeq" id="WP_068608353.1">
    <property type="nucleotide sequence ID" value="NZ_LZDH01000056.1"/>
</dbReference>